<protein>
    <recommendedName>
        <fullName evidence="4">ornithine aminotransferase</fullName>
        <ecNumber evidence="4">2.6.1.13</ecNumber>
    </recommendedName>
    <alternativeName>
        <fullName evidence="9">Ornithine delta-aminotransferase</fullName>
    </alternativeName>
    <alternativeName>
        <fullName evidence="8">Ornithine--oxo-acid aminotransferase</fullName>
    </alternativeName>
</protein>
<evidence type="ECO:0000256" key="7">
    <source>
        <dbReference type="ARBA" id="ARBA00022898"/>
    </source>
</evidence>
<organism evidence="11 12">
    <name type="scientific">Gossypium anomalum</name>
    <dbReference type="NCBI Taxonomy" id="47600"/>
    <lineage>
        <taxon>Eukaryota</taxon>
        <taxon>Viridiplantae</taxon>
        <taxon>Streptophyta</taxon>
        <taxon>Embryophyta</taxon>
        <taxon>Tracheophyta</taxon>
        <taxon>Spermatophyta</taxon>
        <taxon>Magnoliopsida</taxon>
        <taxon>eudicotyledons</taxon>
        <taxon>Gunneridae</taxon>
        <taxon>Pentapetalae</taxon>
        <taxon>rosids</taxon>
        <taxon>malvids</taxon>
        <taxon>Malvales</taxon>
        <taxon>Malvaceae</taxon>
        <taxon>Malvoideae</taxon>
        <taxon>Gossypium</taxon>
    </lineage>
</organism>
<dbReference type="PANTHER" id="PTHR11986:SF18">
    <property type="entry name" value="ORNITHINE AMINOTRANSFERASE, MITOCHONDRIAL"/>
    <property type="match status" value="1"/>
</dbReference>
<proteinExistence type="inferred from homology"/>
<dbReference type="OrthoDB" id="10261433at2759"/>
<dbReference type="EC" id="2.6.1.13" evidence="4"/>
<dbReference type="PANTHER" id="PTHR11986">
    <property type="entry name" value="AMINOTRANSFERASE CLASS III"/>
    <property type="match status" value="1"/>
</dbReference>
<dbReference type="GO" id="GO:0030170">
    <property type="term" value="F:pyridoxal phosphate binding"/>
    <property type="evidence" value="ECO:0007669"/>
    <property type="project" value="InterPro"/>
</dbReference>
<dbReference type="PROSITE" id="PS00600">
    <property type="entry name" value="AA_TRANSFER_CLASS_3"/>
    <property type="match status" value="1"/>
</dbReference>
<keyword evidence="12" id="KW-1185">Reference proteome</keyword>
<dbReference type="FunFam" id="3.40.640.10:FF:000011">
    <property type="entry name" value="Ornithine aminotransferase"/>
    <property type="match status" value="1"/>
</dbReference>
<dbReference type="GO" id="GO:0010121">
    <property type="term" value="P:L-arginine catabolic process to proline via ornithine"/>
    <property type="evidence" value="ECO:0007669"/>
    <property type="project" value="TreeGrafter"/>
</dbReference>
<evidence type="ECO:0000256" key="10">
    <source>
        <dbReference type="RuleBase" id="RU003560"/>
    </source>
</evidence>
<dbReference type="NCBIfam" id="TIGR01885">
    <property type="entry name" value="Orn_aminotrans"/>
    <property type="match status" value="1"/>
</dbReference>
<evidence type="ECO:0000313" key="11">
    <source>
        <dbReference type="EMBL" id="KAG8490724.1"/>
    </source>
</evidence>
<dbReference type="FunFam" id="3.90.1150.10:FF:000152">
    <property type="entry name" value="Ornithine aminotransferase"/>
    <property type="match status" value="1"/>
</dbReference>
<dbReference type="Gene3D" id="3.40.640.10">
    <property type="entry name" value="Type I PLP-dependent aspartate aminotransferase-like (Major domain)"/>
    <property type="match status" value="1"/>
</dbReference>
<dbReference type="EMBL" id="JAHUZN010000006">
    <property type="protein sequence ID" value="KAG8490724.1"/>
    <property type="molecule type" value="Genomic_DNA"/>
</dbReference>
<dbReference type="InterPro" id="IPR050103">
    <property type="entry name" value="Class-III_PLP-dep_AT"/>
</dbReference>
<dbReference type="Pfam" id="PF00202">
    <property type="entry name" value="Aminotran_3"/>
    <property type="match status" value="1"/>
</dbReference>
<evidence type="ECO:0000256" key="3">
    <source>
        <dbReference type="ARBA" id="ARBA00008954"/>
    </source>
</evidence>
<dbReference type="Gene3D" id="3.90.1150.10">
    <property type="entry name" value="Aspartate Aminotransferase, domain 1"/>
    <property type="match status" value="2"/>
</dbReference>
<keyword evidence="6" id="KW-0808">Transferase</keyword>
<comment type="pathway">
    <text evidence="2">Amino-acid biosynthesis; L-proline biosynthesis; L-glutamate 5-semialdehyde from L-ornithine: step 1/1.</text>
</comment>
<evidence type="ECO:0000256" key="9">
    <source>
        <dbReference type="ARBA" id="ARBA00082395"/>
    </source>
</evidence>
<accession>A0A8J5YQM2</accession>
<dbReference type="InterPro" id="IPR015424">
    <property type="entry name" value="PyrdxlP-dep_Trfase"/>
</dbReference>
<dbReference type="GO" id="GO:0005737">
    <property type="term" value="C:cytoplasm"/>
    <property type="evidence" value="ECO:0007669"/>
    <property type="project" value="TreeGrafter"/>
</dbReference>
<gene>
    <name evidence="11" type="ORF">CXB51_013786</name>
</gene>
<sequence length="497" mass="54622">MAATRKPLLSLLSRVSRTSRRTYGVLAEGSSSSSSSSSNHLINLEYEYSAHNYHPVPVVFSEAKGSIIWDPEGKKYLDFLSAYSAVNQNLAAGWQREFLLPSILSQKGHCHPKIIKAFQEQAERLTLSSRAFYNDRFPVFAERLTSMFGYEMVLPMNTGAEGVETALKLARKWGYEKKKIPKNEAIIVSCCGCFHGRTLAVISMSCDNEATRGFGPLLPGHIKVDFGDAVALEKIFKEHGDRIAGFLFEPIQGEAGVIIPPKGYLKAVRDLCSKYNVLMIADEIQSGLARSGKMLACDWEGVRPDVVILGKALGGGVIPVSAVLADKDVMLCIRPGEHGSTFGGNPLASAVAIASLDVIQQEKLAERSAHLGEELLCQLVKIKEEFPNYIKEVRGRGLFTAVEFNSKSLFSVSAYDICLKMKERGVLAKPTHDTIVRLTPPLCMSRDEVKEGSKVLHDVLELDLPNMQKAKPKDPPTTATICDRCGRNLYDPSDRAL</sequence>
<evidence type="ECO:0000256" key="6">
    <source>
        <dbReference type="ARBA" id="ARBA00022679"/>
    </source>
</evidence>
<dbReference type="SUPFAM" id="SSF53383">
    <property type="entry name" value="PLP-dependent transferases"/>
    <property type="match status" value="1"/>
</dbReference>
<dbReference type="InterPro" id="IPR015421">
    <property type="entry name" value="PyrdxlP-dep_Trfase_major"/>
</dbReference>
<dbReference type="UniPathway" id="UPA00098">
    <property type="reaction ID" value="UER00358"/>
</dbReference>
<evidence type="ECO:0000256" key="4">
    <source>
        <dbReference type="ARBA" id="ARBA00012924"/>
    </source>
</evidence>
<evidence type="ECO:0000256" key="5">
    <source>
        <dbReference type="ARBA" id="ARBA00022576"/>
    </source>
</evidence>
<dbReference type="GO" id="GO:0055129">
    <property type="term" value="P:L-proline biosynthetic process"/>
    <property type="evidence" value="ECO:0007669"/>
    <property type="project" value="UniProtKB-UniPathway"/>
</dbReference>
<dbReference type="InterPro" id="IPR049704">
    <property type="entry name" value="Aminotrans_3_PPA_site"/>
</dbReference>
<evidence type="ECO:0000256" key="2">
    <source>
        <dbReference type="ARBA" id="ARBA00004998"/>
    </source>
</evidence>
<dbReference type="CDD" id="cd00610">
    <property type="entry name" value="OAT_like"/>
    <property type="match status" value="1"/>
</dbReference>
<comment type="caution">
    <text evidence="11">The sequence shown here is derived from an EMBL/GenBank/DDBJ whole genome shotgun (WGS) entry which is preliminary data.</text>
</comment>
<keyword evidence="5" id="KW-0032">Aminotransferase</keyword>
<dbReference type="GO" id="GO:0042802">
    <property type="term" value="F:identical protein binding"/>
    <property type="evidence" value="ECO:0007669"/>
    <property type="project" value="TreeGrafter"/>
</dbReference>
<dbReference type="GO" id="GO:0019544">
    <property type="term" value="P:L-arginine catabolic process to L-glutamate"/>
    <property type="evidence" value="ECO:0007669"/>
    <property type="project" value="TreeGrafter"/>
</dbReference>
<dbReference type="GO" id="GO:0004587">
    <property type="term" value="F:ornithine aminotransferase activity"/>
    <property type="evidence" value="ECO:0007669"/>
    <property type="project" value="UniProtKB-EC"/>
</dbReference>
<comment type="cofactor">
    <cofactor evidence="1">
        <name>pyridoxal 5'-phosphate</name>
        <dbReference type="ChEBI" id="CHEBI:597326"/>
    </cofactor>
</comment>
<evidence type="ECO:0000256" key="8">
    <source>
        <dbReference type="ARBA" id="ARBA00030587"/>
    </source>
</evidence>
<name>A0A8J5YQM2_9ROSI</name>
<dbReference type="InterPro" id="IPR010164">
    <property type="entry name" value="Orn_aminotrans"/>
</dbReference>
<dbReference type="AlphaFoldDB" id="A0A8J5YQM2"/>
<dbReference type="Proteomes" id="UP000701853">
    <property type="component" value="Chromosome 6"/>
</dbReference>
<dbReference type="InterPro" id="IPR005814">
    <property type="entry name" value="Aminotrans_3"/>
</dbReference>
<keyword evidence="7 10" id="KW-0663">Pyridoxal phosphate</keyword>
<comment type="similarity">
    <text evidence="3 10">Belongs to the class-III pyridoxal-phosphate-dependent aminotransferase family.</text>
</comment>
<evidence type="ECO:0000313" key="12">
    <source>
        <dbReference type="Proteomes" id="UP000701853"/>
    </source>
</evidence>
<dbReference type="PIRSF" id="PIRSF000521">
    <property type="entry name" value="Transaminase_4ab_Lys_Orn"/>
    <property type="match status" value="1"/>
</dbReference>
<dbReference type="InterPro" id="IPR015422">
    <property type="entry name" value="PyrdxlP-dep_Trfase_small"/>
</dbReference>
<reference evidence="11 12" key="1">
    <citation type="journal article" date="2021" name="bioRxiv">
        <title>The Gossypium anomalum genome as a resource for cotton improvement and evolutionary analysis of hybrid incompatibility.</title>
        <authorList>
            <person name="Grover C.E."/>
            <person name="Yuan D."/>
            <person name="Arick M.A."/>
            <person name="Miller E.R."/>
            <person name="Hu G."/>
            <person name="Peterson D.G."/>
            <person name="Wendel J.F."/>
            <person name="Udall J.A."/>
        </authorList>
    </citation>
    <scope>NUCLEOTIDE SEQUENCE [LARGE SCALE GENOMIC DNA]</scope>
    <source>
        <strain evidence="11">JFW-Udall</strain>
        <tissue evidence="11">Leaf</tissue>
    </source>
</reference>
<evidence type="ECO:0000256" key="1">
    <source>
        <dbReference type="ARBA" id="ARBA00001933"/>
    </source>
</evidence>